<protein>
    <submittedName>
        <fullName evidence="2">Uncharacterized protein</fullName>
    </submittedName>
</protein>
<organism evidence="2">
    <name type="scientific">Arundo donax</name>
    <name type="common">Giant reed</name>
    <name type="synonym">Donax arundinaceus</name>
    <dbReference type="NCBI Taxonomy" id="35708"/>
    <lineage>
        <taxon>Eukaryota</taxon>
        <taxon>Viridiplantae</taxon>
        <taxon>Streptophyta</taxon>
        <taxon>Embryophyta</taxon>
        <taxon>Tracheophyta</taxon>
        <taxon>Spermatophyta</taxon>
        <taxon>Magnoliopsida</taxon>
        <taxon>Liliopsida</taxon>
        <taxon>Poales</taxon>
        <taxon>Poaceae</taxon>
        <taxon>PACMAD clade</taxon>
        <taxon>Arundinoideae</taxon>
        <taxon>Arundineae</taxon>
        <taxon>Arundo</taxon>
    </lineage>
</organism>
<dbReference type="AlphaFoldDB" id="A0A0A9ENE7"/>
<keyword evidence="1" id="KW-0812">Transmembrane</keyword>
<sequence length="72" mass="8647">MVFLVTVTTYISHDIYFSTVFLVLLILMYVITYFLMKCHIFFLFEEYHKVPHALIKEKSTCISLFLRNINSF</sequence>
<evidence type="ECO:0000313" key="2">
    <source>
        <dbReference type="EMBL" id="JAE00524.1"/>
    </source>
</evidence>
<name>A0A0A9ENE7_ARUDO</name>
<feature type="transmembrane region" description="Helical" evidence="1">
    <location>
        <begin position="15"/>
        <end position="36"/>
    </location>
</feature>
<dbReference type="EMBL" id="GBRH01197372">
    <property type="protein sequence ID" value="JAE00524.1"/>
    <property type="molecule type" value="Transcribed_RNA"/>
</dbReference>
<keyword evidence="1" id="KW-0472">Membrane</keyword>
<reference evidence="2" key="1">
    <citation type="submission" date="2014-09" db="EMBL/GenBank/DDBJ databases">
        <authorList>
            <person name="Magalhaes I.L.F."/>
            <person name="Oliveira U."/>
            <person name="Santos F.R."/>
            <person name="Vidigal T.H.D.A."/>
            <person name="Brescovit A.D."/>
            <person name="Santos A.J."/>
        </authorList>
    </citation>
    <scope>NUCLEOTIDE SEQUENCE</scope>
    <source>
        <tissue evidence="2">Shoot tissue taken approximately 20 cm above the soil surface</tissue>
    </source>
</reference>
<keyword evidence="1" id="KW-1133">Transmembrane helix</keyword>
<reference evidence="2" key="2">
    <citation type="journal article" date="2015" name="Data Brief">
        <title>Shoot transcriptome of the giant reed, Arundo donax.</title>
        <authorList>
            <person name="Barrero R.A."/>
            <person name="Guerrero F.D."/>
            <person name="Moolhuijzen P."/>
            <person name="Goolsby J.A."/>
            <person name="Tidwell J."/>
            <person name="Bellgard S.E."/>
            <person name="Bellgard M.I."/>
        </authorList>
    </citation>
    <scope>NUCLEOTIDE SEQUENCE</scope>
    <source>
        <tissue evidence="2">Shoot tissue taken approximately 20 cm above the soil surface</tissue>
    </source>
</reference>
<evidence type="ECO:0000256" key="1">
    <source>
        <dbReference type="SAM" id="Phobius"/>
    </source>
</evidence>
<proteinExistence type="predicted"/>
<accession>A0A0A9ENE7</accession>